<protein>
    <submittedName>
        <fullName evidence="1">Uncharacterized protein</fullName>
    </submittedName>
</protein>
<dbReference type="Proteomes" id="UP000037432">
    <property type="component" value="Unassembled WGS sequence"/>
</dbReference>
<proteinExistence type="predicted"/>
<gene>
    <name evidence="1" type="ORF">ACM01_14115</name>
</gene>
<comment type="caution">
    <text evidence="1">The sequence shown here is derived from an EMBL/GenBank/DDBJ whole genome shotgun (WGS) entry which is preliminary data.</text>
</comment>
<sequence length="276" mass="29214">MTVVLTHRTLPDEMAYLLPTTAPDVWRAAVARAAQLLAPSWDEHPSNLNALSFILLTLSVEREQSPESIPLQAVAEELSAQGEEPQELSRRIKAAGTTAGVLGNGYGPDTLDTLWTDLSSWLEAPGEPMGDAPGHPPALWAAVGRLHEVISGLDAATIRQTPVPLPSPGALTISAGRYVQVVSTNAIRPIKCDTCASCEGGSLRVDGPAVTFVCTEGHTTADHRLEVWHVRNALAHAGVPIGAEVTVEGDLLVTSRAYGEQSDPRSLSRFTAALLA</sequence>
<dbReference type="PATRIC" id="fig|1938.3.peg.4048"/>
<evidence type="ECO:0000313" key="2">
    <source>
        <dbReference type="Proteomes" id="UP000037432"/>
    </source>
</evidence>
<dbReference type="RefSeq" id="WP_048581540.1">
    <property type="nucleotide sequence ID" value="NZ_LFNT01000013.1"/>
</dbReference>
<name>A0A0J8C959_STRVR</name>
<reference evidence="1 2" key="1">
    <citation type="submission" date="2015-06" db="EMBL/GenBank/DDBJ databases">
        <authorList>
            <person name="Ju K.-S."/>
            <person name="Doroghazi J.R."/>
            <person name="Metcalf W.W."/>
        </authorList>
    </citation>
    <scope>NUCLEOTIDE SEQUENCE [LARGE SCALE GENOMIC DNA]</scope>
    <source>
        <strain evidence="1 2">NRRL 3414</strain>
    </source>
</reference>
<accession>A0A0J8C959</accession>
<dbReference type="AlphaFoldDB" id="A0A0J8C959"/>
<dbReference type="OrthoDB" id="9931289at2"/>
<evidence type="ECO:0000313" key="1">
    <source>
        <dbReference type="EMBL" id="KMS74420.1"/>
    </source>
</evidence>
<dbReference type="EMBL" id="LFNT01000013">
    <property type="protein sequence ID" value="KMS74420.1"/>
    <property type="molecule type" value="Genomic_DNA"/>
</dbReference>
<organism evidence="1 2">
    <name type="scientific">Streptomyces viridochromogenes</name>
    <dbReference type="NCBI Taxonomy" id="1938"/>
    <lineage>
        <taxon>Bacteria</taxon>
        <taxon>Bacillati</taxon>
        <taxon>Actinomycetota</taxon>
        <taxon>Actinomycetes</taxon>
        <taxon>Kitasatosporales</taxon>
        <taxon>Streptomycetaceae</taxon>
        <taxon>Streptomyces</taxon>
    </lineage>
</organism>